<dbReference type="Proteomes" id="UP001296104">
    <property type="component" value="Unassembled WGS sequence"/>
</dbReference>
<accession>A0AAI8Z1Y2</accession>
<dbReference type="Pfam" id="PF03959">
    <property type="entry name" value="FSH1"/>
    <property type="match status" value="1"/>
</dbReference>
<evidence type="ECO:0000259" key="2">
    <source>
        <dbReference type="Pfam" id="PF03959"/>
    </source>
</evidence>
<proteinExistence type="predicted"/>
<protein>
    <recommendedName>
        <fullName evidence="2">Serine hydrolase domain-containing protein</fullName>
    </recommendedName>
</protein>
<dbReference type="SUPFAM" id="SSF53474">
    <property type="entry name" value="alpha/beta-Hydrolases"/>
    <property type="match status" value="1"/>
</dbReference>
<dbReference type="GO" id="GO:0005634">
    <property type="term" value="C:nucleus"/>
    <property type="evidence" value="ECO:0007669"/>
    <property type="project" value="TreeGrafter"/>
</dbReference>
<evidence type="ECO:0000313" key="3">
    <source>
        <dbReference type="EMBL" id="CAK4030947.1"/>
    </source>
</evidence>
<keyword evidence="4" id="KW-1185">Reference proteome</keyword>
<evidence type="ECO:0000313" key="4">
    <source>
        <dbReference type="Proteomes" id="UP001296104"/>
    </source>
</evidence>
<dbReference type="PANTHER" id="PTHR48070">
    <property type="entry name" value="ESTERASE OVCA2"/>
    <property type="match status" value="1"/>
</dbReference>
<dbReference type="PANTHER" id="PTHR48070:SF6">
    <property type="entry name" value="ESTERASE OVCA2"/>
    <property type="match status" value="1"/>
</dbReference>
<evidence type="ECO:0000256" key="1">
    <source>
        <dbReference type="ARBA" id="ARBA00022801"/>
    </source>
</evidence>
<dbReference type="AlphaFoldDB" id="A0AAI8Z1Y2"/>
<organism evidence="3 4">
    <name type="scientific">Lecanosticta acicola</name>
    <dbReference type="NCBI Taxonomy" id="111012"/>
    <lineage>
        <taxon>Eukaryota</taxon>
        <taxon>Fungi</taxon>
        <taxon>Dikarya</taxon>
        <taxon>Ascomycota</taxon>
        <taxon>Pezizomycotina</taxon>
        <taxon>Dothideomycetes</taxon>
        <taxon>Dothideomycetidae</taxon>
        <taxon>Mycosphaerellales</taxon>
        <taxon>Mycosphaerellaceae</taxon>
        <taxon>Lecanosticta</taxon>
    </lineage>
</organism>
<dbReference type="InterPro" id="IPR050593">
    <property type="entry name" value="LovG"/>
</dbReference>
<gene>
    <name evidence="3" type="ORF">LECACI_7A006105</name>
</gene>
<name>A0AAI8Z1Y2_9PEZI</name>
<dbReference type="InterPro" id="IPR029058">
    <property type="entry name" value="AB_hydrolase_fold"/>
</dbReference>
<reference evidence="3" key="1">
    <citation type="submission" date="2023-11" db="EMBL/GenBank/DDBJ databases">
        <authorList>
            <person name="Alioto T."/>
            <person name="Alioto T."/>
            <person name="Gomez Garrido J."/>
        </authorList>
    </citation>
    <scope>NUCLEOTIDE SEQUENCE</scope>
</reference>
<sequence>MMHNSFYAAGFNLADGTNDDAQHHMAEKILEKAAPVSRRKMRVLALHGFGQSGDYLRIAMKTKQLSSYVNESLSVDLLSRFDGVEWFCPDGPLKMIPDVRYDSTDPEDVETYAWYWTPQSFEQRHEHLFPALEYLAKYITEEGPFDGIVGFSQGATIGMMLASWCENSAERRIGLATQGSPFLLPSPQSPFKFAISCCGFQGSLKYYSGFYSSKIHTPSLHLFAEFDTMVSAEQSARLAEAFEDATTIHFLGTHHVPTHRNSLYEMARFMAMACNKQEQPVAPTMEYALPTDAFSKEPAMKVAQVSFPGTETPFSSASTSPCSSLSGFTSEESVKKSRVMVLRRTTTIRRVASWSTRKR</sequence>
<comment type="caution">
    <text evidence="3">The sequence shown here is derived from an EMBL/GenBank/DDBJ whole genome shotgun (WGS) entry which is preliminary data.</text>
</comment>
<feature type="domain" description="Serine hydrolase" evidence="2">
    <location>
        <begin position="39"/>
        <end position="261"/>
    </location>
</feature>
<dbReference type="EMBL" id="CAVMBE010000042">
    <property type="protein sequence ID" value="CAK4030947.1"/>
    <property type="molecule type" value="Genomic_DNA"/>
</dbReference>
<dbReference type="InterPro" id="IPR005645">
    <property type="entry name" value="FSH-like_dom"/>
</dbReference>
<dbReference type="GO" id="GO:0016787">
    <property type="term" value="F:hydrolase activity"/>
    <property type="evidence" value="ECO:0007669"/>
    <property type="project" value="UniProtKB-KW"/>
</dbReference>
<dbReference type="Gene3D" id="3.40.50.1820">
    <property type="entry name" value="alpha/beta hydrolase"/>
    <property type="match status" value="1"/>
</dbReference>
<dbReference type="GO" id="GO:0005737">
    <property type="term" value="C:cytoplasm"/>
    <property type="evidence" value="ECO:0007669"/>
    <property type="project" value="TreeGrafter"/>
</dbReference>
<keyword evidence="1" id="KW-0378">Hydrolase</keyword>